<evidence type="ECO:0000313" key="3">
    <source>
        <dbReference type="Proteomes" id="UP000276133"/>
    </source>
</evidence>
<dbReference type="Proteomes" id="UP000276133">
    <property type="component" value="Unassembled WGS sequence"/>
</dbReference>
<evidence type="ECO:0000256" key="1">
    <source>
        <dbReference type="SAM" id="MobiDB-lite"/>
    </source>
</evidence>
<dbReference type="EMBL" id="REGN01013098">
    <property type="protein sequence ID" value="RMZ94370.1"/>
    <property type="molecule type" value="Genomic_DNA"/>
</dbReference>
<name>A0A3M7P6C6_BRAPC</name>
<feature type="non-terminal residue" evidence="2">
    <location>
        <position position="343"/>
    </location>
</feature>
<evidence type="ECO:0000313" key="2">
    <source>
        <dbReference type="EMBL" id="RMZ94370.1"/>
    </source>
</evidence>
<proteinExistence type="predicted"/>
<gene>
    <name evidence="2" type="ORF">BpHYR1_041710</name>
</gene>
<dbReference type="AlphaFoldDB" id="A0A3M7P6C6"/>
<reference evidence="2 3" key="1">
    <citation type="journal article" date="2018" name="Sci. Rep.">
        <title>Genomic signatures of local adaptation to the degree of environmental predictability in rotifers.</title>
        <authorList>
            <person name="Franch-Gras L."/>
            <person name="Hahn C."/>
            <person name="Garcia-Roger E.M."/>
            <person name="Carmona M.J."/>
            <person name="Serra M."/>
            <person name="Gomez A."/>
        </authorList>
    </citation>
    <scope>NUCLEOTIDE SEQUENCE [LARGE SCALE GENOMIC DNA]</scope>
    <source>
        <strain evidence="2">HYR1</strain>
    </source>
</reference>
<comment type="caution">
    <text evidence="2">The sequence shown here is derived from an EMBL/GenBank/DDBJ whole genome shotgun (WGS) entry which is preliminary data.</text>
</comment>
<sequence length="343" mass="38687">MLFDESDSSLNSNDNSFLSNSSDEQIGKKFPKNRNIVNHFLVPEKPKPRLKQAKDVIEELISQKTENSLKLTNRNNSNIKSVHFTSPLAMQTSWSNSPSHKLPTTPKPSATEAHFLKPSLAKTKYASTPLAKTDVVRSSSLRYANPSSLKLYFSNQNSTTGRLDETKSFENLKEPDSVSPNTHTINRLVKMASSWSVKSRASSTSSNYVDPNLVSQLKIKQAHMFLSDENDYATIESCLSRQLGKNGLADQPENKRVSSLVRKGRKFQPIDTSSQRSSVIDDGELLLPRMETKYNSQKMTFVKQRLTRSFRLVNVNRSYCHDKKATLIKDHKILKKDGHLAIP</sequence>
<dbReference type="OrthoDB" id="10528764at2759"/>
<organism evidence="2 3">
    <name type="scientific">Brachionus plicatilis</name>
    <name type="common">Marine rotifer</name>
    <name type="synonym">Brachionus muelleri</name>
    <dbReference type="NCBI Taxonomy" id="10195"/>
    <lineage>
        <taxon>Eukaryota</taxon>
        <taxon>Metazoa</taxon>
        <taxon>Spiralia</taxon>
        <taxon>Gnathifera</taxon>
        <taxon>Rotifera</taxon>
        <taxon>Eurotatoria</taxon>
        <taxon>Monogononta</taxon>
        <taxon>Pseudotrocha</taxon>
        <taxon>Ploima</taxon>
        <taxon>Brachionidae</taxon>
        <taxon>Brachionus</taxon>
    </lineage>
</organism>
<feature type="region of interest" description="Disordered" evidence="1">
    <location>
        <begin position="92"/>
        <end position="111"/>
    </location>
</feature>
<feature type="compositionally biased region" description="Low complexity" evidence="1">
    <location>
        <begin position="8"/>
        <end position="24"/>
    </location>
</feature>
<feature type="region of interest" description="Disordered" evidence="1">
    <location>
        <begin position="1"/>
        <end position="30"/>
    </location>
</feature>
<keyword evidence="3" id="KW-1185">Reference proteome</keyword>
<accession>A0A3M7P6C6</accession>
<protein>
    <submittedName>
        <fullName evidence="2">Uncharacterized protein</fullName>
    </submittedName>
</protein>